<dbReference type="AlphaFoldDB" id="G9WIM6"/>
<dbReference type="PATRIC" id="fig|1045004.4.peg.37"/>
<organism evidence="1 2">
    <name type="scientific">Oenococcus kitaharae DSM 17330</name>
    <dbReference type="NCBI Taxonomy" id="1045004"/>
    <lineage>
        <taxon>Bacteria</taxon>
        <taxon>Bacillati</taxon>
        <taxon>Bacillota</taxon>
        <taxon>Bacilli</taxon>
        <taxon>Lactobacillales</taxon>
        <taxon>Lactobacillaceae</taxon>
        <taxon>Oenococcus</taxon>
    </lineage>
</organism>
<dbReference type="STRING" id="336988.NT96_03405"/>
<comment type="caution">
    <text evidence="1">The sequence shown here is derived from an EMBL/GenBank/DDBJ whole genome shotgun (WGS) entry which is preliminary data.</text>
</comment>
<protein>
    <submittedName>
        <fullName evidence="1">Uncharacterized protein</fullName>
    </submittedName>
</protein>
<accession>G9WIM6</accession>
<proteinExistence type="predicted"/>
<evidence type="ECO:0000313" key="2">
    <source>
        <dbReference type="Proteomes" id="UP000004959"/>
    </source>
</evidence>
<dbReference type="Proteomes" id="UP000004959">
    <property type="component" value="Chromosome"/>
</dbReference>
<dbReference type="OrthoDB" id="2295218at2"/>
<name>G9WIM6_9LACO</name>
<dbReference type="RefSeq" id="WP_007744221.1">
    <property type="nucleotide sequence ID" value="NZ_CM001398.1"/>
</dbReference>
<dbReference type="EMBL" id="AFVZ01000001">
    <property type="protein sequence ID" value="EHN58165.1"/>
    <property type="molecule type" value="Genomic_DNA"/>
</dbReference>
<reference evidence="1 2" key="1">
    <citation type="journal article" date="2012" name="PLoS ONE">
        <title>Functional divergence in the genus oenococcus as predicted by genome sequencing of the newly-described species, Oenococcus kitaharae.</title>
        <authorList>
            <person name="Borneman A.R."/>
            <person name="McCarthy J.M."/>
            <person name="Chambers P.J."/>
            <person name="Bartowsky E.J."/>
        </authorList>
    </citation>
    <scope>NUCLEOTIDE SEQUENCE [LARGE SCALE GENOMIC DNA]</scope>
    <source>
        <strain evidence="2">DSM17330</strain>
    </source>
</reference>
<dbReference type="HOGENOM" id="CLU_1347776_0_0_9"/>
<gene>
    <name evidence="1" type="ORF">OKIT_0036</name>
</gene>
<sequence length="203" mass="23209">MDVYEELSKTGYDHYGSWALYDVSQDAWDNKTIKTKDVSFEPFAKQLEDPTVRAKKLNTKVILLGLNWASRGSVPVPWGNFHDLSSRSRDYKIAYIVKGTPYEGAYMTDLYKDHSDTKSDKVAKYFNSAEGAEALKKSISGFQEELDILQPTEIICFGGAVFTNLNKLVDKHLLYLDPNKTKIRKTCHYSTARSIDEFKKDLR</sequence>
<dbReference type="eggNOG" id="ENOG502ZM30">
    <property type="taxonomic scope" value="Bacteria"/>
</dbReference>
<evidence type="ECO:0000313" key="1">
    <source>
        <dbReference type="EMBL" id="EHN58165.1"/>
    </source>
</evidence>
<keyword evidence="2" id="KW-1185">Reference proteome</keyword>